<keyword evidence="1" id="KW-0812">Transmembrane</keyword>
<dbReference type="STRING" id="1334022.SAMN04487907_10350"/>
<keyword evidence="3" id="KW-1185">Reference proteome</keyword>
<protein>
    <recommendedName>
        <fullName evidence="4">DUF1328 domain-containing protein</fullName>
    </recommendedName>
</protein>
<sequence length="65" mass="7448">MKKYTVLFLVLAVITGLVGFTGLRFAGIEVIRVACLITADLFIISLMAKFFFPEKKLRLQRIKRE</sequence>
<keyword evidence="1" id="KW-0472">Membrane</keyword>
<keyword evidence="1" id="KW-1133">Transmembrane helix</keyword>
<proteinExistence type="predicted"/>
<dbReference type="OrthoDB" id="1453511at2"/>
<dbReference type="EMBL" id="FOKV01000003">
    <property type="protein sequence ID" value="SFC23472.1"/>
    <property type="molecule type" value="Genomic_DNA"/>
</dbReference>
<name>A0A1I1HIT2_9FLAO</name>
<evidence type="ECO:0000256" key="1">
    <source>
        <dbReference type="SAM" id="Phobius"/>
    </source>
</evidence>
<evidence type="ECO:0008006" key="4">
    <source>
        <dbReference type="Google" id="ProtNLM"/>
    </source>
</evidence>
<feature type="transmembrane region" description="Helical" evidence="1">
    <location>
        <begin position="31"/>
        <end position="52"/>
    </location>
</feature>
<accession>A0A1I1HIT2</accession>
<dbReference type="RefSeq" id="WP_092542313.1">
    <property type="nucleotide sequence ID" value="NZ_FOKV01000003.1"/>
</dbReference>
<reference evidence="3" key="1">
    <citation type="submission" date="2016-10" db="EMBL/GenBank/DDBJ databases">
        <authorList>
            <person name="Varghese N."/>
            <person name="Submissions S."/>
        </authorList>
    </citation>
    <scope>NUCLEOTIDE SEQUENCE [LARGE SCALE GENOMIC DNA]</scope>
    <source>
        <strain evidence="3">DSM 24499</strain>
    </source>
</reference>
<dbReference type="Proteomes" id="UP000199438">
    <property type="component" value="Unassembled WGS sequence"/>
</dbReference>
<organism evidence="2 3">
    <name type="scientific">Zunongwangia mangrovi</name>
    <dbReference type="NCBI Taxonomy" id="1334022"/>
    <lineage>
        <taxon>Bacteria</taxon>
        <taxon>Pseudomonadati</taxon>
        <taxon>Bacteroidota</taxon>
        <taxon>Flavobacteriia</taxon>
        <taxon>Flavobacteriales</taxon>
        <taxon>Flavobacteriaceae</taxon>
        <taxon>Zunongwangia</taxon>
    </lineage>
</organism>
<evidence type="ECO:0000313" key="2">
    <source>
        <dbReference type="EMBL" id="SFC23472.1"/>
    </source>
</evidence>
<evidence type="ECO:0000313" key="3">
    <source>
        <dbReference type="Proteomes" id="UP000199438"/>
    </source>
</evidence>
<gene>
    <name evidence="2" type="ORF">SAMN04487907_10350</name>
</gene>
<dbReference type="AlphaFoldDB" id="A0A1I1HIT2"/>
<feature type="transmembrane region" description="Helical" evidence="1">
    <location>
        <begin position="7"/>
        <end position="25"/>
    </location>
</feature>